<dbReference type="Proteomes" id="UP000487649">
    <property type="component" value="Unassembled WGS sequence"/>
</dbReference>
<evidence type="ECO:0000256" key="8">
    <source>
        <dbReference type="ARBA" id="ARBA00023136"/>
    </source>
</evidence>
<comment type="caution">
    <text evidence="10">The sequence shown here is derived from an EMBL/GenBank/DDBJ whole genome shotgun (WGS) entry which is preliminary data.</text>
</comment>
<dbReference type="GO" id="GO:0015297">
    <property type="term" value="F:antiporter activity"/>
    <property type="evidence" value="ECO:0007669"/>
    <property type="project" value="InterPro"/>
</dbReference>
<keyword evidence="9" id="KW-0046">Antibiotic resistance</keyword>
<evidence type="ECO:0000256" key="4">
    <source>
        <dbReference type="ARBA" id="ARBA00022448"/>
    </source>
</evidence>
<dbReference type="PIRSF" id="PIRSF006603">
    <property type="entry name" value="DinF"/>
    <property type="match status" value="1"/>
</dbReference>
<keyword evidence="4" id="KW-0813">Transport</keyword>
<dbReference type="GO" id="GO:0042910">
    <property type="term" value="F:xenobiotic transmembrane transporter activity"/>
    <property type="evidence" value="ECO:0007669"/>
    <property type="project" value="InterPro"/>
</dbReference>
<keyword evidence="6" id="KW-0812">Transmembrane</keyword>
<keyword evidence="8" id="KW-0472">Membrane</keyword>
<organism evidence="10 11">
    <name type="scientific">Turicibacter sanguinis</name>
    <dbReference type="NCBI Taxonomy" id="154288"/>
    <lineage>
        <taxon>Bacteria</taxon>
        <taxon>Bacillati</taxon>
        <taxon>Bacillota</taxon>
        <taxon>Erysipelotrichia</taxon>
        <taxon>Erysipelotrichales</taxon>
        <taxon>Turicibacteraceae</taxon>
        <taxon>Turicibacter</taxon>
    </lineage>
</organism>
<dbReference type="InterPro" id="IPR051327">
    <property type="entry name" value="MATE_MepA_subfamily"/>
</dbReference>
<dbReference type="GO" id="GO:0005886">
    <property type="term" value="C:plasma membrane"/>
    <property type="evidence" value="ECO:0007669"/>
    <property type="project" value="UniProtKB-SubCell"/>
</dbReference>
<evidence type="ECO:0000313" key="10">
    <source>
        <dbReference type="EMBL" id="MTK20990.1"/>
    </source>
</evidence>
<accession>A0A173SKL5</accession>
<dbReference type="PANTHER" id="PTHR43823">
    <property type="entry name" value="SPORULATION PROTEIN YKVU"/>
    <property type="match status" value="1"/>
</dbReference>
<keyword evidence="7" id="KW-1133">Transmembrane helix</keyword>
<reference evidence="10 11" key="1">
    <citation type="journal article" date="2019" name="Nat. Med.">
        <title>A library of human gut bacterial isolates paired with longitudinal multiomics data enables mechanistic microbiome research.</title>
        <authorList>
            <person name="Poyet M."/>
            <person name="Groussin M."/>
            <person name="Gibbons S.M."/>
            <person name="Avila-Pacheco J."/>
            <person name="Jiang X."/>
            <person name="Kearney S.M."/>
            <person name="Perrotta A.R."/>
            <person name="Berdy B."/>
            <person name="Zhao S."/>
            <person name="Lieberman T.D."/>
            <person name="Swanson P.K."/>
            <person name="Smith M."/>
            <person name="Roesemann S."/>
            <person name="Alexander J.E."/>
            <person name="Rich S.A."/>
            <person name="Livny J."/>
            <person name="Vlamakis H."/>
            <person name="Clish C."/>
            <person name="Bullock K."/>
            <person name="Deik A."/>
            <person name="Scott J."/>
            <person name="Pierce K.A."/>
            <person name="Xavier R.J."/>
            <person name="Alm E.J."/>
        </authorList>
    </citation>
    <scope>NUCLEOTIDE SEQUENCE [LARGE SCALE GENOMIC DNA]</scope>
    <source>
        <strain evidence="10 11">BIOML-A198</strain>
    </source>
</reference>
<proteinExistence type="inferred from homology"/>
<gene>
    <name evidence="10" type="ORF">GMA92_06115</name>
</gene>
<dbReference type="GO" id="GO:0046677">
    <property type="term" value="P:response to antibiotic"/>
    <property type="evidence" value="ECO:0007669"/>
    <property type="project" value="UniProtKB-KW"/>
</dbReference>
<evidence type="ECO:0000256" key="9">
    <source>
        <dbReference type="ARBA" id="ARBA00023251"/>
    </source>
</evidence>
<dbReference type="InterPro" id="IPR045070">
    <property type="entry name" value="MATE_MepA-like"/>
</dbReference>
<sequence length="455" mass="49607">MKHQEELATKPVYRLLIQYSIPAIVGMIVNALYNVVDRIFIGNIPEVGSLAITGVGITLPITTIILACGMLVGVGSTANISIKLGQGERENAERLIGNNITLSTIIALALTVLGLVFKTPILNLFGASSSTLPYADRYITVILYGTIFNVMGYSLNSNIRADGNPKMAALTMVVGCIINIILDPIFIFGLGWGIQGAAIATVISQATTAIWVLLYFVMGKSRLTFKSKFLKLESNLVKSILAIGSAPFAMQLAASLVQVVSNNTLKAYGGDLAIGAFATISSISMMFLMPIFGINQGAQPIIGYNYGAREYHRANQTFLYSVLMASAFLTIGFIVIEFFPEMMISLFNRDQELMAITVKGIRIYLFMFPFVSISIIGSTYFQSIGKARIAMILSLLRQLILLVPLLLVLPPFLGLDGVWLAQPISDTLAISITLYFLVKQFKKMKRLELAKGEKH</sequence>
<dbReference type="EMBL" id="WMQE01000010">
    <property type="protein sequence ID" value="MTK20990.1"/>
    <property type="molecule type" value="Genomic_DNA"/>
</dbReference>
<evidence type="ECO:0000256" key="1">
    <source>
        <dbReference type="ARBA" id="ARBA00004651"/>
    </source>
</evidence>
<name>A0A173SKL5_9FIRM</name>
<dbReference type="OrthoDB" id="9811110at2"/>
<dbReference type="InterPro" id="IPR002528">
    <property type="entry name" value="MATE_fam"/>
</dbReference>
<dbReference type="PANTHER" id="PTHR43823:SF3">
    <property type="entry name" value="MULTIDRUG EXPORT PROTEIN MEPA"/>
    <property type="match status" value="1"/>
</dbReference>
<evidence type="ECO:0000256" key="6">
    <source>
        <dbReference type="ARBA" id="ARBA00022692"/>
    </source>
</evidence>
<dbReference type="InterPro" id="IPR048279">
    <property type="entry name" value="MdtK-like"/>
</dbReference>
<dbReference type="Pfam" id="PF01554">
    <property type="entry name" value="MatE"/>
    <property type="match status" value="2"/>
</dbReference>
<dbReference type="AlphaFoldDB" id="A0A173SKL5"/>
<evidence type="ECO:0000256" key="2">
    <source>
        <dbReference type="ARBA" id="ARBA00008417"/>
    </source>
</evidence>
<evidence type="ECO:0000256" key="7">
    <source>
        <dbReference type="ARBA" id="ARBA00022989"/>
    </source>
</evidence>
<comment type="similarity">
    <text evidence="2">Belongs to the multi antimicrobial extrusion (MATE) (TC 2.A.66.1) family. MepA subfamily.</text>
</comment>
<dbReference type="CDD" id="cd13143">
    <property type="entry name" value="MATE_MepA_like"/>
    <property type="match status" value="1"/>
</dbReference>
<protein>
    <recommendedName>
        <fullName evidence="3">Multidrug export protein MepA</fullName>
    </recommendedName>
</protein>
<evidence type="ECO:0000313" key="11">
    <source>
        <dbReference type="Proteomes" id="UP000487649"/>
    </source>
</evidence>
<dbReference type="NCBIfam" id="TIGR00797">
    <property type="entry name" value="matE"/>
    <property type="match status" value="1"/>
</dbReference>
<keyword evidence="5" id="KW-1003">Cell membrane</keyword>
<dbReference type="RefSeq" id="WP_006785137.1">
    <property type="nucleotide sequence ID" value="NZ_CAUWFM010000010.1"/>
</dbReference>
<evidence type="ECO:0000256" key="3">
    <source>
        <dbReference type="ARBA" id="ARBA00022106"/>
    </source>
</evidence>
<evidence type="ECO:0000256" key="5">
    <source>
        <dbReference type="ARBA" id="ARBA00022475"/>
    </source>
</evidence>
<comment type="subcellular location">
    <subcellularLocation>
        <location evidence="1">Cell membrane</location>
        <topology evidence="1">Multi-pass membrane protein</topology>
    </subcellularLocation>
</comment>